<organism evidence="1">
    <name type="scientific">Siphoviridae sp. ctxrg1</name>
    <dbReference type="NCBI Taxonomy" id="2825741"/>
    <lineage>
        <taxon>Viruses</taxon>
        <taxon>Duplodnaviria</taxon>
        <taxon>Heunggongvirae</taxon>
        <taxon>Uroviricota</taxon>
        <taxon>Caudoviricetes</taxon>
    </lineage>
</organism>
<name>A0A8S5Q4M2_9CAUD</name>
<reference evidence="1" key="1">
    <citation type="journal article" date="2021" name="Proc. Natl. Acad. Sci. U.S.A.">
        <title>A Catalog of Tens of Thousands of Viruses from Human Metagenomes Reveals Hidden Associations with Chronic Diseases.</title>
        <authorList>
            <person name="Tisza M.J."/>
            <person name="Buck C.B."/>
        </authorList>
    </citation>
    <scope>NUCLEOTIDE SEQUENCE</scope>
    <source>
        <strain evidence="1">Ctxrg1</strain>
    </source>
</reference>
<protein>
    <submittedName>
        <fullName evidence="1">Uncharacterized protein</fullName>
    </submittedName>
</protein>
<accession>A0A8S5Q4M2</accession>
<evidence type="ECO:0000313" key="1">
    <source>
        <dbReference type="EMBL" id="DAE13960.1"/>
    </source>
</evidence>
<sequence length="86" mass="10661">MIFNTSEQDEAYEKFLAERKFWVYKDELFQKIKITNYMLKKIEPEIMKLENSYDLIRIVNDRLRKYHYGRIEMFLHIYNDSQKKGA</sequence>
<proteinExistence type="predicted"/>
<dbReference type="EMBL" id="BK015573">
    <property type="protein sequence ID" value="DAE13960.1"/>
    <property type="molecule type" value="Genomic_DNA"/>
</dbReference>